<keyword evidence="3" id="KW-1185">Reference proteome</keyword>
<feature type="compositionally biased region" description="Low complexity" evidence="1">
    <location>
        <begin position="18"/>
        <end position="27"/>
    </location>
</feature>
<feature type="region of interest" description="Disordered" evidence="1">
    <location>
        <begin position="1"/>
        <end position="54"/>
    </location>
</feature>
<sequence>GPQPGAQPAAPPPGQGLPGQLNFGAPSAPAPAPAPQAPAQPQSPIDLSKPPSFN</sequence>
<proteinExistence type="predicted"/>
<dbReference type="AlphaFoldDB" id="A0A964T7L7"/>
<feature type="compositionally biased region" description="Pro residues" evidence="1">
    <location>
        <begin position="28"/>
        <end position="38"/>
    </location>
</feature>
<reference evidence="2" key="1">
    <citation type="submission" date="2019-03" db="EMBL/GenBank/DDBJ databases">
        <title>Afifella sp. nov., isolated from activated sludge.</title>
        <authorList>
            <person name="Li Q."/>
            <person name="Liu Y."/>
        </authorList>
    </citation>
    <scope>NUCLEOTIDE SEQUENCE</scope>
    <source>
        <strain evidence="2">L72</strain>
    </source>
</reference>
<evidence type="ECO:0000256" key="1">
    <source>
        <dbReference type="SAM" id="MobiDB-lite"/>
    </source>
</evidence>
<dbReference type="Proteomes" id="UP000773614">
    <property type="component" value="Unassembled WGS sequence"/>
</dbReference>
<keyword evidence="2" id="KW-0067">ATP-binding</keyword>
<dbReference type="GO" id="GO:0005524">
    <property type="term" value="F:ATP binding"/>
    <property type="evidence" value="ECO:0007669"/>
    <property type="project" value="UniProtKB-KW"/>
</dbReference>
<organism evidence="2 3">
    <name type="scientific">Propylenella binzhouense</name>
    <dbReference type="NCBI Taxonomy" id="2555902"/>
    <lineage>
        <taxon>Bacteria</taxon>
        <taxon>Pseudomonadati</taxon>
        <taxon>Pseudomonadota</taxon>
        <taxon>Alphaproteobacteria</taxon>
        <taxon>Hyphomicrobiales</taxon>
        <taxon>Propylenellaceae</taxon>
        <taxon>Propylenella</taxon>
    </lineage>
</organism>
<gene>
    <name evidence="2" type="ORF">E4O86_20135</name>
</gene>
<dbReference type="EMBL" id="SPKJ01000114">
    <property type="protein sequence ID" value="MYZ50018.1"/>
    <property type="molecule type" value="Genomic_DNA"/>
</dbReference>
<comment type="caution">
    <text evidence="2">The sequence shown here is derived from an EMBL/GenBank/DDBJ whole genome shotgun (WGS) entry which is preliminary data.</text>
</comment>
<protein>
    <submittedName>
        <fullName evidence="2">ABC transporter ATP-binding protein</fullName>
    </submittedName>
</protein>
<evidence type="ECO:0000313" key="2">
    <source>
        <dbReference type="EMBL" id="MYZ50018.1"/>
    </source>
</evidence>
<name>A0A964T7L7_9HYPH</name>
<feature type="compositionally biased region" description="Pro residues" evidence="1">
    <location>
        <begin position="1"/>
        <end position="15"/>
    </location>
</feature>
<keyword evidence="2" id="KW-0547">Nucleotide-binding</keyword>
<accession>A0A964T7L7</accession>
<feature type="non-terminal residue" evidence="2">
    <location>
        <position position="1"/>
    </location>
</feature>
<evidence type="ECO:0000313" key="3">
    <source>
        <dbReference type="Proteomes" id="UP000773614"/>
    </source>
</evidence>